<evidence type="ECO:0000313" key="1">
    <source>
        <dbReference type="EMBL" id="KAF7838628.1"/>
    </source>
</evidence>
<accession>A0A834X4S9</accession>
<organism evidence="1 2">
    <name type="scientific">Senna tora</name>
    <dbReference type="NCBI Taxonomy" id="362788"/>
    <lineage>
        <taxon>Eukaryota</taxon>
        <taxon>Viridiplantae</taxon>
        <taxon>Streptophyta</taxon>
        <taxon>Embryophyta</taxon>
        <taxon>Tracheophyta</taxon>
        <taxon>Spermatophyta</taxon>
        <taxon>Magnoliopsida</taxon>
        <taxon>eudicotyledons</taxon>
        <taxon>Gunneridae</taxon>
        <taxon>Pentapetalae</taxon>
        <taxon>rosids</taxon>
        <taxon>fabids</taxon>
        <taxon>Fabales</taxon>
        <taxon>Fabaceae</taxon>
        <taxon>Caesalpinioideae</taxon>
        <taxon>Cassia clade</taxon>
        <taxon>Senna</taxon>
    </lineage>
</organism>
<sequence>MEGGKDSSDKITTCQEAIKKLKELSEDLTDSISEEKSERRRHELFLKNDIFPVISWNDNSLLRGIENCCQKASKEMTDEEYEQMKKDYEGLCQDVKSAIKVHKDSVQELWNTEERLVIEVQHARAKFYTDEDFDLTNISGNKENTSGRQN</sequence>
<dbReference type="Proteomes" id="UP000634136">
    <property type="component" value="Unassembled WGS sequence"/>
</dbReference>
<protein>
    <submittedName>
        <fullName evidence="1">Uncharacterized protein</fullName>
    </submittedName>
</protein>
<gene>
    <name evidence="1" type="ORF">G2W53_007110</name>
</gene>
<comment type="caution">
    <text evidence="1">The sequence shown here is derived from an EMBL/GenBank/DDBJ whole genome shotgun (WGS) entry which is preliminary data.</text>
</comment>
<dbReference type="AlphaFoldDB" id="A0A834X4S9"/>
<reference evidence="1" key="1">
    <citation type="submission" date="2020-09" db="EMBL/GenBank/DDBJ databases">
        <title>Genome-Enabled Discovery of Anthraquinone Biosynthesis in Senna tora.</title>
        <authorList>
            <person name="Kang S.-H."/>
            <person name="Pandey R.P."/>
            <person name="Lee C.-M."/>
            <person name="Sim J.-S."/>
            <person name="Jeong J.-T."/>
            <person name="Choi B.-S."/>
            <person name="Jung M."/>
            <person name="Ginzburg D."/>
            <person name="Zhao K."/>
            <person name="Won S.Y."/>
            <person name="Oh T.-J."/>
            <person name="Yu Y."/>
            <person name="Kim N.-H."/>
            <person name="Lee O.R."/>
            <person name="Lee T.-H."/>
            <person name="Bashyal P."/>
            <person name="Kim T.-S."/>
            <person name="Lee W.-H."/>
            <person name="Kawkins C."/>
            <person name="Kim C.-K."/>
            <person name="Kim J.S."/>
            <person name="Ahn B.O."/>
            <person name="Rhee S.Y."/>
            <person name="Sohng J.K."/>
        </authorList>
    </citation>
    <scope>NUCLEOTIDE SEQUENCE</scope>
    <source>
        <tissue evidence="1">Leaf</tissue>
    </source>
</reference>
<name>A0A834X4S9_9FABA</name>
<evidence type="ECO:0000313" key="2">
    <source>
        <dbReference type="Proteomes" id="UP000634136"/>
    </source>
</evidence>
<keyword evidence="2" id="KW-1185">Reference proteome</keyword>
<dbReference type="EMBL" id="JAAIUW010000003">
    <property type="protein sequence ID" value="KAF7838628.1"/>
    <property type="molecule type" value="Genomic_DNA"/>
</dbReference>
<proteinExistence type="predicted"/>